<dbReference type="InterPro" id="IPR001405">
    <property type="entry name" value="UPF0758"/>
</dbReference>
<keyword evidence="5" id="KW-0862">Zinc</keyword>
<dbReference type="GO" id="GO:0006508">
    <property type="term" value="P:proteolysis"/>
    <property type="evidence" value="ECO:0007669"/>
    <property type="project" value="UniProtKB-KW"/>
</dbReference>
<dbReference type="PANTHER" id="PTHR30471:SF3">
    <property type="entry name" value="UPF0758 PROTEIN YEES-RELATED"/>
    <property type="match status" value="1"/>
</dbReference>
<keyword evidence="3" id="KW-0479">Metal-binding</keyword>
<dbReference type="Proteomes" id="UP000442244">
    <property type="component" value="Unassembled WGS sequence"/>
</dbReference>
<reference evidence="8 9" key="1">
    <citation type="submission" date="2019-01" db="EMBL/GenBank/DDBJ databases">
        <title>Leuconostoc litchii sp. nov., a novel lactic acid bacterium isolated from lychee.</title>
        <authorList>
            <person name="Wang L.-T."/>
        </authorList>
    </citation>
    <scope>NUCLEOTIDE SEQUENCE [LARGE SCALE GENOMIC DNA]</scope>
    <source>
        <strain evidence="8 9">MB7</strain>
    </source>
</reference>
<evidence type="ECO:0000256" key="5">
    <source>
        <dbReference type="ARBA" id="ARBA00022833"/>
    </source>
</evidence>
<organism evidence="8 9">
    <name type="scientific">Leuconostoc litchii</name>
    <dbReference type="NCBI Taxonomy" id="1981069"/>
    <lineage>
        <taxon>Bacteria</taxon>
        <taxon>Bacillati</taxon>
        <taxon>Bacillota</taxon>
        <taxon>Bacilli</taxon>
        <taxon>Lactobacillales</taxon>
        <taxon>Lactobacillaceae</taxon>
        <taxon>Leuconostoc</taxon>
    </lineage>
</organism>
<evidence type="ECO:0000256" key="3">
    <source>
        <dbReference type="ARBA" id="ARBA00022723"/>
    </source>
</evidence>
<protein>
    <recommendedName>
        <fullName evidence="7">MPN domain-containing protein</fullName>
    </recommendedName>
</protein>
<dbReference type="GO" id="GO:0008237">
    <property type="term" value="F:metallopeptidase activity"/>
    <property type="evidence" value="ECO:0007669"/>
    <property type="project" value="UniProtKB-KW"/>
</dbReference>
<evidence type="ECO:0000259" key="7">
    <source>
        <dbReference type="PROSITE" id="PS50249"/>
    </source>
</evidence>
<keyword evidence="2" id="KW-0645">Protease</keyword>
<evidence type="ECO:0000313" key="9">
    <source>
        <dbReference type="Proteomes" id="UP000442244"/>
    </source>
</evidence>
<keyword evidence="6" id="KW-0482">Metalloprotease</keyword>
<evidence type="ECO:0000256" key="4">
    <source>
        <dbReference type="ARBA" id="ARBA00022801"/>
    </source>
</evidence>
<keyword evidence="4" id="KW-0378">Hydrolase</keyword>
<keyword evidence="9" id="KW-1185">Reference proteome</keyword>
<dbReference type="GO" id="GO:0046872">
    <property type="term" value="F:metal ion binding"/>
    <property type="evidence" value="ECO:0007669"/>
    <property type="project" value="UniProtKB-KW"/>
</dbReference>
<dbReference type="SUPFAM" id="SSF102712">
    <property type="entry name" value="JAB1/MPN domain"/>
    <property type="match status" value="1"/>
</dbReference>
<dbReference type="EMBL" id="SDGY01000001">
    <property type="protein sequence ID" value="TYC46975.1"/>
    <property type="molecule type" value="Genomic_DNA"/>
</dbReference>
<evidence type="ECO:0000256" key="2">
    <source>
        <dbReference type="ARBA" id="ARBA00022670"/>
    </source>
</evidence>
<name>A0A6P2CLU5_9LACO</name>
<evidence type="ECO:0000313" key="8">
    <source>
        <dbReference type="EMBL" id="TYC46975.1"/>
    </source>
</evidence>
<proteinExistence type="inferred from homology"/>
<dbReference type="AlphaFoldDB" id="A0A6P2CLU5"/>
<dbReference type="InterPro" id="IPR037518">
    <property type="entry name" value="MPN"/>
</dbReference>
<sequence>MMSNITVTNSGFQLRDVSVEFKAKSAVEVGNYLKHQIGRQLQERLIVMSLNSQLDVIASDTIAIGQISSIVVSPREVFQIALLNNASSIILAHNHPSGHLIPSQEDIALTQKLREVGQLLQVPVTDHFIVSTDDYYSFAENQFK</sequence>
<comment type="similarity">
    <text evidence="1">Belongs to the UPF0758 family.</text>
</comment>
<dbReference type="RefSeq" id="WP_148604352.1">
    <property type="nucleotide sequence ID" value="NZ_BSUV01000001.1"/>
</dbReference>
<dbReference type="Gene3D" id="3.40.140.10">
    <property type="entry name" value="Cytidine Deaminase, domain 2"/>
    <property type="match status" value="1"/>
</dbReference>
<evidence type="ECO:0000256" key="1">
    <source>
        <dbReference type="ARBA" id="ARBA00010243"/>
    </source>
</evidence>
<dbReference type="PROSITE" id="PS01302">
    <property type="entry name" value="UPF0758"/>
    <property type="match status" value="1"/>
</dbReference>
<dbReference type="PANTHER" id="PTHR30471">
    <property type="entry name" value="DNA REPAIR PROTEIN RADC"/>
    <property type="match status" value="1"/>
</dbReference>
<dbReference type="InterPro" id="IPR020891">
    <property type="entry name" value="UPF0758_CS"/>
</dbReference>
<dbReference type="CDD" id="cd08071">
    <property type="entry name" value="MPN_DUF2466"/>
    <property type="match status" value="1"/>
</dbReference>
<comment type="caution">
    <text evidence="8">The sequence shown here is derived from an EMBL/GenBank/DDBJ whole genome shotgun (WGS) entry which is preliminary data.</text>
</comment>
<dbReference type="PROSITE" id="PS50249">
    <property type="entry name" value="MPN"/>
    <property type="match status" value="1"/>
</dbReference>
<accession>A0A6P2CLU5</accession>
<evidence type="ECO:0000256" key="6">
    <source>
        <dbReference type="ARBA" id="ARBA00023049"/>
    </source>
</evidence>
<gene>
    <name evidence="8" type="ORF">ESZ47_02190</name>
</gene>
<feature type="domain" description="MPN" evidence="7">
    <location>
        <begin position="22"/>
        <end position="144"/>
    </location>
</feature>
<dbReference type="InterPro" id="IPR025657">
    <property type="entry name" value="RadC_JAB"/>
</dbReference>
<dbReference type="Pfam" id="PF04002">
    <property type="entry name" value="RadC"/>
    <property type="match status" value="1"/>
</dbReference>
<dbReference type="OrthoDB" id="9804482at2"/>